<keyword evidence="8" id="KW-1185">Reference proteome</keyword>
<accession>A0ABN7BH80</accession>
<comment type="subcellular location">
    <subcellularLocation>
        <location evidence="6">Cell membrane</location>
        <topology evidence="6">Multi-pass membrane protein</topology>
    </subcellularLocation>
    <subcellularLocation>
        <location evidence="1">Membrane</location>
        <topology evidence="1">Multi-pass membrane protein</topology>
    </subcellularLocation>
</comment>
<gene>
    <name evidence="7" type="ORF">NTJ_15959</name>
</gene>
<feature type="transmembrane region" description="Helical" evidence="6">
    <location>
        <begin position="202"/>
        <end position="226"/>
    </location>
</feature>
<evidence type="ECO:0000256" key="1">
    <source>
        <dbReference type="ARBA" id="ARBA00004141"/>
    </source>
</evidence>
<dbReference type="InterPro" id="IPR007603">
    <property type="entry name" value="Choline_transptr-like"/>
</dbReference>
<proteinExistence type="inferred from homology"/>
<feature type="transmembrane region" description="Helical" evidence="6">
    <location>
        <begin position="520"/>
        <end position="538"/>
    </location>
</feature>
<feature type="transmembrane region" description="Helical" evidence="6">
    <location>
        <begin position="246"/>
        <end position="267"/>
    </location>
</feature>
<dbReference type="PANTHER" id="PTHR12385">
    <property type="entry name" value="CHOLINE TRANSPORTER-LIKE (SLC FAMILY 44)"/>
    <property type="match status" value="1"/>
</dbReference>
<keyword evidence="4 6" id="KW-1133">Transmembrane helix</keyword>
<evidence type="ECO:0000256" key="2">
    <source>
        <dbReference type="ARBA" id="ARBA00007168"/>
    </source>
</evidence>
<feature type="transmembrane region" description="Helical" evidence="6">
    <location>
        <begin position="41"/>
        <end position="59"/>
    </location>
</feature>
<evidence type="ECO:0000256" key="5">
    <source>
        <dbReference type="ARBA" id="ARBA00023136"/>
    </source>
</evidence>
<sequence>MGGCLSTEKVEPVGREGVDRNSPDAKDEFDGPVKGRSCTDIIGIILLLGFTIALFVLVGRCMKYGDIDRVIYGYDNCGNICGQINTKEEDPKLSCKGGDYSSKKYLLIKEAGKLIYNPKNVNKECVEDCAAYPDYQKFLHRCIPKKSSEVVNTFFSKTGFKDFFHEVSEDLHLAWRELVYLALIALVLSLGTLFALRFFAGLMIWVILIGSCGMGAIGTVYAWVVYKNKKDEQTMSDIDARVATTYLVYAIITTVATVIMFFMVLVMRKRIKLVAELFTEAGKAVAKMPLLIFEPLLTFAALFVVIGLWLFFTIWIESSGYLTYHEPSFYYKKDFAMKFTRWYNLLGVFWMTQFVIGCQHMIIAGSVATWFFTRNKDNMESPILTSATNLVRYHLGSVALGSLFIALVQFVRAVLKRVEDLLSDPQNELTKALFKCCQCCLLCFEKCLAYLTRNAYVEICIYGTNFCESGQQAFKVLVNNALRVAAINTIGDFILFLTKVFVVLATLFFGTFFFENRQGIQHMWVLLSLACIFAYFVAHCFMTVYEMVIDTIFICFCEDCEMNDGLSKPYFMSKNLMEFVQNSNKVLKVGDSQPSDTPTADIQLKSADD</sequence>
<dbReference type="EMBL" id="AP028923">
    <property type="protein sequence ID" value="BET03140.1"/>
    <property type="molecule type" value="Genomic_DNA"/>
</dbReference>
<evidence type="ECO:0000256" key="4">
    <source>
        <dbReference type="ARBA" id="ARBA00022989"/>
    </source>
</evidence>
<feature type="transmembrane region" description="Helical" evidence="6">
    <location>
        <begin position="393"/>
        <end position="415"/>
    </location>
</feature>
<keyword evidence="5 6" id="KW-0472">Membrane</keyword>
<evidence type="ECO:0000313" key="8">
    <source>
        <dbReference type="Proteomes" id="UP001307889"/>
    </source>
</evidence>
<dbReference type="Pfam" id="PF04515">
    <property type="entry name" value="Choline_transpo"/>
    <property type="match status" value="1"/>
</dbReference>
<comment type="function">
    <text evidence="6">Choline transporter.</text>
</comment>
<reference evidence="7 8" key="1">
    <citation type="submission" date="2023-09" db="EMBL/GenBank/DDBJ databases">
        <title>Nesidiocoris tenuis whole genome shotgun sequence.</title>
        <authorList>
            <person name="Shibata T."/>
            <person name="Shimoda M."/>
            <person name="Kobayashi T."/>
            <person name="Uehara T."/>
        </authorList>
    </citation>
    <scope>NUCLEOTIDE SEQUENCE [LARGE SCALE GENOMIC DNA]</scope>
    <source>
        <strain evidence="7 8">Japan</strain>
    </source>
</reference>
<dbReference type="PANTHER" id="PTHR12385:SF96">
    <property type="entry name" value="CHOLINE TRANSPORTER-LIKE PROTEIN"/>
    <property type="match status" value="1"/>
</dbReference>
<dbReference type="Proteomes" id="UP001307889">
    <property type="component" value="Chromosome 15"/>
</dbReference>
<name>A0ABN7BH80_9HEMI</name>
<keyword evidence="3 6" id="KW-0812">Transmembrane</keyword>
<comment type="similarity">
    <text evidence="2 6">Belongs to the CTL (choline transporter-like) family.</text>
</comment>
<protein>
    <recommendedName>
        <fullName evidence="6">Choline transporter-like protein</fullName>
    </recommendedName>
</protein>
<evidence type="ECO:0000313" key="7">
    <source>
        <dbReference type="EMBL" id="BET03140.1"/>
    </source>
</evidence>
<feature type="transmembrane region" description="Helical" evidence="6">
    <location>
        <begin position="296"/>
        <end position="324"/>
    </location>
</feature>
<evidence type="ECO:0000256" key="3">
    <source>
        <dbReference type="ARBA" id="ARBA00022692"/>
    </source>
</evidence>
<organism evidence="7 8">
    <name type="scientific">Nesidiocoris tenuis</name>
    <dbReference type="NCBI Taxonomy" id="355587"/>
    <lineage>
        <taxon>Eukaryota</taxon>
        <taxon>Metazoa</taxon>
        <taxon>Ecdysozoa</taxon>
        <taxon>Arthropoda</taxon>
        <taxon>Hexapoda</taxon>
        <taxon>Insecta</taxon>
        <taxon>Pterygota</taxon>
        <taxon>Neoptera</taxon>
        <taxon>Paraneoptera</taxon>
        <taxon>Hemiptera</taxon>
        <taxon>Heteroptera</taxon>
        <taxon>Panheteroptera</taxon>
        <taxon>Cimicomorpha</taxon>
        <taxon>Miridae</taxon>
        <taxon>Dicyphina</taxon>
        <taxon>Nesidiocoris</taxon>
    </lineage>
</organism>
<feature type="transmembrane region" description="Helical" evidence="6">
    <location>
        <begin position="178"/>
        <end position="196"/>
    </location>
</feature>
<feature type="transmembrane region" description="Helical" evidence="6">
    <location>
        <begin position="493"/>
        <end position="514"/>
    </location>
</feature>
<evidence type="ECO:0000256" key="6">
    <source>
        <dbReference type="RuleBase" id="RU368066"/>
    </source>
</evidence>
<feature type="transmembrane region" description="Helical" evidence="6">
    <location>
        <begin position="345"/>
        <end position="373"/>
    </location>
</feature>